<reference evidence="1 2" key="1">
    <citation type="submission" date="2018-11" db="EMBL/GenBank/DDBJ databases">
        <authorList>
            <person name="Na S.W."/>
            <person name="Baik M."/>
        </authorList>
    </citation>
    <scope>NUCLEOTIDE SEQUENCE [LARGE SCALE GENOMIC DNA]</scope>
    <source>
        <strain evidence="1 2">E39</strain>
    </source>
</reference>
<dbReference type="RefSeq" id="WP_111899176.1">
    <property type="nucleotide sequence ID" value="NZ_CP033459.1"/>
</dbReference>
<proteinExistence type="predicted"/>
<dbReference type="OrthoDB" id="1082726at2"/>
<protein>
    <submittedName>
        <fullName evidence="1">Uncharacterized protein</fullName>
    </submittedName>
</protein>
<sequence>MTASQINAELYRQLSIIAEDETLMKKLVKYAKKLVAKKEQDSTLMTEDEFFRRVDEAKKGPAKSFDSIEDLDQYIRSL</sequence>
<organism evidence="1 2">
    <name type="scientific">Pseudoprevotella muciniphila</name>
    <dbReference type="NCBI Taxonomy" id="2133944"/>
    <lineage>
        <taxon>Bacteria</taxon>
        <taxon>Pseudomonadati</taxon>
        <taxon>Bacteroidota</taxon>
        <taxon>Bacteroidia</taxon>
        <taxon>Bacteroidales</taxon>
        <taxon>Prevotellaceae</taxon>
        <taxon>Pseudoprevotella</taxon>
    </lineage>
</organism>
<name>A0A5P8E6U0_9BACT</name>
<dbReference type="Proteomes" id="UP000249375">
    <property type="component" value="Chromosome"/>
</dbReference>
<evidence type="ECO:0000313" key="1">
    <source>
        <dbReference type="EMBL" id="QFQ12610.1"/>
    </source>
</evidence>
<dbReference type="KEGG" id="alq:C7Y71_006050"/>
<accession>A0A5P8E6U0</accession>
<evidence type="ECO:0000313" key="2">
    <source>
        <dbReference type="Proteomes" id="UP000249375"/>
    </source>
</evidence>
<keyword evidence="2" id="KW-1185">Reference proteome</keyword>
<dbReference type="AlphaFoldDB" id="A0A5P8E6U0"/>
<dbReference type="EMBL" id="CP033459">
    <property type="protein sequence ID" value="QFQ12610.1"/>
    <property type="molecule type" value="Genomic_DNA"/>
</dbReference>
<gene>
    <name evidence="1" type="ORF">C7Y71_006050</name>
</gene>